<gene>
    <name evidence="2" type="ORF">DGAL_LOCUS10386</name>
</gene>
<keyword evidence="1" id="KW-1133">Transmembrane helix</keyword>
<name>A0A8J2RVE0_9CRUS</name>
<evidence type="ECO:0000313" key="2">
    <source>
        <dbReference type="EMBL" id="CAH0107099.1"/>
    </source>
</evidence>
<dbReference type="AlphaFoldDB" id="A0A8J2RVE0"/>
<proteinExistence type="predicted"/>
<reference evidence="2" key="1">
    <citation type="submission" date="2021-11" db="EMBL/GenBank/DDBJ databases">
        <authorList>
            <person name="Schell T."/>
        </authorList>
    </citation>
    <scope>NUCLEOTIDE SEQUENCE</scope>
    <source>
        <strain evidence="2">M5</strain>
    </source>
</reference>
<feature type="transmembrane region" description="Helical" evidence="1">
    <location>
        <begin position="26"/>
        <end position="48"/>
    </location>
</feature>
<keyword evidence="1" id="KW-0812">Transmembrane</keyword>
<evidence type="ECO:0000313" key="3">
    <source>
        <dbReference type="Proteomes" id="UP000789390"/>
    </source>
</evidence>
<dbReference type="Proteomes" id="UP000789390">
    <property type="component" value="Unassembled WGS sequence"/>
</dbReference>
<organism evidence="2 3">
    <name type="scientific">Daphnia galeata</name>
    <dbReference type="NCBI Taxonomy" id="27404"/>
    <lineage>
        <taxon>Eukaryota</taxon>
        <taxon>Metazoa</taxon>
        <taxon>Ecdysozoa</taxon>
        <taxon>Arthropoda</taxon>
        <taxon>Crustacea</taxon>
        <taxon>Branchiopoda</taxon>
        <taxon>Diplostraca</taxon>
        <taxon>Cladocera</taxon>
        <taxon>Anomopoda</taxon>
        <taxon>Daphniidae</taxon>
        <taxon>Daphnia</taxon>
    </lineage>
</organism>
<feature type="transmembrane region" description="Helical" evidence="1">
    <location>
        <begin position="68"/>
        <end position="90"/>
    </location>
</feature>
<comment type="caution">
    <text evidence="2">The sequence shown here is derived from an EMBL/GenBank/DDBJ whole genome shotgun (WGS) entry which is preliminary data.</text>
</comment>
<sequence length="118" mass="12118">MPAFNSFPLGGTIKELLRRDQITSSLNVLAVLVAAVAAAPQFLPYAGYTGLPYAAAPGFAYGYGASPLAYSAVAAPVAYTAAAAPVAYAAPGPISYQTGAKVVAKYEPVEQHGYQIAY</sequence>
<protein>
    <submittedName>
        <fullName evidence="2">Uncharacterized protein</fullName>
    </submittedName>
</protein>
<keyword evidence="1" id="KW-0472">Membrane</keyword>
<dbReference type="EMBL" id="CAKKLH010000257">
    <property type="protein sequence ID" value="CAH0107099.1"/>
    <property type="molecule type" value="Genomic_DNA"/>
</dbReference>
<accession>A0A8J2RVE0</accession>
<evidence type="ECO:0000256" key="1">
    <source>
        <dbReference type="SAM" id="Phobius"/>
    </source>
</evidence>
<keyword evidence="3" id="KW-1185">Reference proteome</keyword>